<evidence type="ECO:0000256" key="4">
    <source>
        <dbReference type="SAM" id="MobiDB-lite"/>
    </source>
</evidence>
<protein>
    <submittedName>
        <fullName evidence="5">50S ribosomal protein L11 methyltransferase</fullName>
    </submittedName>
</protein>
<keyword evidence="6" id="KW-1185">Reference proteome</keyword>
<keyword evidence="1 5" id="KW-0489">Methyltransferase</keyword>
<dbReference type="GO" id="GO:0008168">
    <property type="term" value="F:methyltransferase activity"/>
    <property type="evidence" value="ECO:0007669"/>
    <property type="project" value="UniProtKB-KW"/>
</dbReference>
<proteinExistence type="predicted"/>
<evidence type="ECO:0000313" key="6">
    <source>
        <dbReference type="Proteomes" id="UP001596083"/>
    </source>
</evidence>
<accession>A0ABW0YWF7</accession>
<dbReference type="EMBL" id="JBHSPB010000003">
    <property type="protein sequence ID" value="MFC5719938.1"/>
    <property type="molecule type" value="Genomic_DNA"/>
</dbReference>
<sequence>MPVHTQLRSHLRSIDRSRRSLTRPDRPEVFRLDGREWDLLDGVFAPPFSPSTGVALELLHEVLGARDDTGRRPRSLLEIGSGTGVVAVTAALAGCDRVVATDINPRAVLNTRQNAARHGVTGRLRALAGDLFTPLARDERFDIVYWHSNFVRAPEDYTYRSDHERAYVDAGYAAHRRYLAESARHVTAGGSVLLHFSDRGDVAGLRRLAREHGRGLRVLARRRVPEGLETVEHMLIEVTDRTTDFAPPGRTPALAPPPDRRKYRAHSAR</sequence>
<dbReference type="GO" id="GO:0032259">
    <property type="term" value="P:methylation"/>
    <property type="evidence" value="ECO:0007669"/>
    <property type="project" value="UniProtKB-KW"/>
</dbReference>
<dbReference type="Pfam" id="PF06325">
    <property type="entry name" value="PrmA"/>
    <property type="match status" value="1"/>
</dbReference>
<name>A0ABW0YWF7_9ACTN</name>
<keyword evidence="5" id="KW-0689">Ribosomal protein</keyword>
<evidence type="ECO:0000256" key="2">
    <source>
        <dbReference type="ARBA" id="ARBA00022679"/>
    </source>
</evidence>
<dbReference type="GO" id="GO:0005840">
    <property type="term" value="C:ribosome"/>
    <property type="evidence" value="ECO:0007669"/>
    <property type="project" value="UniProtKB-KW"/>
</dbReference>
<reference evidence="6" key="1">
    <citation type="journal article" date="2019" name="Int. J. Syst. Evol. Microbiol.">
        <title>The Global Catalogue of Microorganisms (GCM) 10K type strain sequencing project: providing services to taxonomists for standard genome sequencing and annotation.</title>
        <authorList>
            <consortium name="The Broad Institute Genomics Platform"/>
            <consortium name="The Broad Institute Genome Sequencing Center for Infectious Disease"/>
            <person name="Wu L."/>
            <person name="Ma J."/>
        </authorList>
    </citation>
    <scope>NUCLEOTIDE SEQUENCE [LARGE SCALE GENOMIC DNA]</scope>
    <source>
        <strain evidence="6">CGMCC 4.7304</strain>
    </source>
</reference>
<dbReference type="Proteomes" id="UP001596083">
    <property type="component" value="Unassembled WGS sequence"/>
</dbReference>
<dbReference type="InterPro" id="IPR052190">
    <property type="entry name" value="Euk-Arch_PrmC-MTase"/>
</dbReference>
<dbReference type="CDD" id="cd02440">
    <property type="entry name" value="AdoMet_MTases"/>
    <property type="match status" value="1"/>
</dbReference>
<keyword evidence="3" id="KW-0949">S-adenosyl-L-methionine</keyword>
<gene>
    <name evidence="5" type="ORF">ACFP1Z_07085</name>
</gene>
<evidence type="ECO:0000256" key="1">
    <source>
        <dbReference type="ARBA" id="ARBA00022603"/>
    </source>
</evidence>
<dbReference type="SUPFAM" id="SSF53335">
    <property type="entry name" value="S-adenosyl-L-methionine-dependent methyltransferases"/>
    <property type="match status" value="1"/>
</dbReference>
<keyword evidence="5" id="KW-0687">Ribonucleoprotein</keyword>
<keyword evidence="2" id="KW-0808">Transferase</keyword>
<dbReference type="Gene3D" id="3.40.50.150">
    <property type="entry name" value="Vaccinia Virus protein VP39"/>
    <property type="match status" value="1"/>
</dbReference>
<dbReference type="InterPro" id="IPR029063">
    <property type="entry name" value="SAM-dependent_MTases_sf"/>
</dbReference>
<evidence type="ECO:0000256" key="3">
    <source>
        <dbReference type="ARBA" id="ARBA00022691"/>
    </source>
</evidence>
<dbReference type="PANTHER" id="PTHR45875:SF1">
    <property type="entry name" value="METHYLTRANSFERASE N6AMT1"/>
    <property type="match status" value="1"/>
</dbReference>
<dbReference type="PANTHER" id="PTHR45875">
    <property type="entry name" value="METHYLTRANSFERASE N6AMT1"/>
    <property type="match status" value="1"/>
</dbReference>
<comment type="caution">
    <text evidence="5">The sequence shown here is derived from an EMBL/GenBank/DDBJ whole genome shotgun (WGS) entry which is preliminary data.</text>
</comment>
<feature type="region of interest" description="Disordered" evidence="4">
    <location>
        <begin position="242"/>
        <end position="269"/>
    </location>
</feature>
<evidence type="ECO:0000313" key="5">
    <source>
        <dbReference type="EMBL" id="MFC5719938.1"/>
    </source>
</evidence>
<organism evidence="5 6">
    <name type="scientific">Streptomyces gamaensis</name>
    <dbReference type="NCBI Taxonomy" id="1763542"/>
    <lineage>
        <taxon>Bacteria</taxon>
        <taxon>Bacillati</taxon>
        <taxon>Actinomycetota</taxon>
        <taxon>Actinomycetes</taxon>
        <taxon>Kitasatosporales</taxon>
        <taxon>Streptomycetaceae</taxon>
        <taxon>Streptomyces</taxon>
    </lineage>
</organism>
<dbReference type="RefSeq" id="WP_390315028.1">
    <property type="nucleotide sequence ID" value="NZ_JBHSPB010000003.1"/>
</dbReference>